<comment type="similarity">
    <text evidence="2 6">Belongs to the plant self-incompatibility (S1) protein family.</text>
</comment>
<keyword evidence="3 6" id="KW-0713">Self-incompatibility</keyword>
<reference evidence="8" key="1">
    <citation type="journal article" date="2015" name="Proc. Natl. Acad. Sci. U.S.A.">
        <title>Genome sequencing of adzuki bean (Vigna angularis) provides insight into high starch and low fat accumulation and domestication.</title>
        <authorList>
            <person name="Yang K."/>
            <person name="Tian Z."/>
            <person name="Chen C."/>
            <person name="Luo L."/>
            <person name="Zhao B."/>
            <person name="Wang Z."/>
            <person name="Yu L."/>
            <person name="Li Y."/>
            <person name="Sun Y."/>
            <person name="Li W."/>
            <person name="Chen Y."/>
            <person name="Li Y."/>
            <person name="Zhang Y."/>
            <person name="Ai D."/>
            <person name="Zhao J."/>
            <person name="Shang C."/>
            <person name="Ma Y."/>
            <person name="Wu B."/>
            <person name="Wang M."/>
            <person name="Gao L."/>
            <person name="Sun D."/>
            <person name="Zhang P."/>
            <person name="Guo F."/>
            <person name="Wang W."/>
            <person name="Li Y."/>
            <person name="Wang J."/>
            <person name="Varshney R.K."/>
            <person name="Wang J."/>
            <person name="Ling H.Q."/>
            <person name="Wan P."/>
        </authorList>
    </citation>
    <scope>NUCLEOTIDE SEQUENCE</scope>
    <source>
        <strain evidence="8">cv. Jingnong 6</strain>
    </source>
</reference>
<accession>A0A0L9V437</accession>
<dbReference type="Proteomes" id="UP000053144">
    <property type="component" value="Chromosome 8"/>
</dbReference>
<dbReference type="InterPro" id="IPR010264">
    <property type="entry name" value="Self-incomp_S1"/>
</dbReference>
<organism evidence="7 8">
    <name type="scientific">Phaseolus angularis</name>
    <name type="common">Azuki bean</name>
    <name type="synonym">Vigna angularis</name>
    <dbReference type="NCBI Taxonomy" id="3914"/>
    <lineage>
        <taxon>Eukaryota</taxon>
        <taxon>Viridiplantae</taxon>
        <taxon>Streptophyta</taxon>
        <taxon>Embryophyta</taxon>
        <taxon>Tracheophyta</taxon>
        <taxon>Spermatophyta</taxon>
        <taxon>Magnoliopsida</taxon>
        <taxon>eudicotyledons</taxon>
        <taxon>Gunneridae</taxon>
        <taxon>Pentapetalae</taxon>
        <taxon>rosids</taxon>
        <taxon>fabids</taxon>
        <taxon>Fabales</taxon>
        <taxon>Fabaceae</taxon>
        <taxon>Papilionoideae</taxon>
        <taxon>50 kb inversion clade</taxon>
        <taxon>NPAAA clade</taxon>
        <taxon>indigoferoid/millettioid clade</taxon>
        <taxon>Phaseoleae</taxon>
        <taxon>Vigna</taxon>
    </lineage>
</organism>
<gene>
    <name evidence="7" type="ORF">LR48_Vigan08g065200</name>
</gene>
<keyword evidence="5 6" id="KW-0732">Signal</keyword>
<dbReference type="OMA" id="LCRECIW"/>
<protein>
    <recommendedName>
        <fullName evidence="6">S-protein homolog</fullName>
    </recommendedName>
</protein>
<evidence type="ECO:0000313" key="8">
    <source>
        <dbReference type="Proteomes" id="UP000053144"/>
    </source>
</evidence>
<name>A0A0L9V437_PHAAN</name>
<evidence type="ECO:0000256" key="5">
    <source>
        <dbReference type="ARBA" id="ARBA00022729"/>
    </source>
</evidence>
<dbReference type="KEGG" id="var:108339240"/>
<evidence type="ECO:0000256" key="1">
    <source>
        <dbReference type="ARBA" id="ARBA00004613"/>
    </source>
</evidence>
<dbReference type="GO" id="GO:0060320">
    <property type="term" value="P:rejection of self pollen"/>
    <property type="evidence" value="ECO:0007669"/>
    <property type="project" value="UniProtKB-KW"/>
</dbReference>
<dbReference type="PANTHER" id="PTHR31232">
    <property type="match status" value="1"/>
</dbReference>
<feature type="signal peptide" evidence="6">
    <location>
        <begin position="1"/>
        <end position="23"/>
    </location>
</feature>
<evidence type="ECO:0000256" key="4">
    <source>
        <dbReference type="ARBA" id="ARBA00022525"/>
    </source>
</evidence>
<keyword evidence="4 6" id="KW-0964">Secreted</keyword>
<dbReference type="Gramene" id="KOM49825">
    <property type="protein sequence ID" value="KOM49825"/>
    <property type="gene ID" value="LR48_Vigan08g065200"/>
</dbReference>
<dbReference type="OrthoDB" id="1933876at2759"/>
<evidence type="ECO:0000256" key="2">
    <source>
        <dbReference type="ARBA" id="ARBA00005581"/>
    </source>
</evidence>
<sequence>MGSFVKPLLLLLFVMATCDPATSTNSNSTTQTLLLGERNGSVDYLLLHTVHVRIVNKLGHNLPLSVHCKSRDDDLQVHVINYNKSFGFHFRPNFWGTTLFFCHFSWSGGQGTYDIYKDRRDNDRCTFHCDWYATKEGLEGYTEESSFLGRPHKRDILFQWENP</sequence>
<comment type="subcellular location">
    <subcellularLocation>
        <location evidence="1 6">Secreted</location>
    </subcellularLocation>
</comment>
<dbReference type="GO" id="GO:0005576">
    <property type="term" value="C:extracellular region"/>
    <property type="evidence" value="ECO:0007669"/>
    <property type="project" value="UniProtKB-SubCell"/>
</dbReference>
<proteinExistence type="inferred from homology"/>
<dbReference type="AlphaFoldDB" id="A0A0L9V437"/>
<dbReference type="Pfam" id="PF05938">
    <property type="entry name" value="Self-incomp_S1"/>
    <property type="match status" value="1"/>
</dbReference>
<evidence type="ECO:0000256" key="6">
    <source>
        <dbReference type="RuleBase" id="RU367044"/>
    </source>
</evidence>
<dbReference type="EMBL" id="CM003378">
    <property type="protein sequence ID" value="KOM49825.1"/>
    <property type="molecule type" value="Genomic_DNA"/>
</dbReference>
<evidence type="ECO:0000256" key="3">
    <source>
        <dbReference type="ARBA" id="ARBA00022471"/>
    </source>
</evidence>
<feature type="chain" id="PRO_5025087158" description="S-protein homolog" evidence="6">
    <location>
        <begin position="24"/>
        <end position="163"/>
    </location>
</feature>
<dbReference type="PANTHER" id="PTHR31232:SF43">
    <property type="entry name" value="S-PROTEIN HOMOLOG 29-RELATED"/>
    <property type="match status" value="1"/>
</dbReference>
<evidence type="ECO:0000313" key="7">
    <source>
        <dbReference type="EMBL" id="KOM49825.1"/>
    </source>
</evidence>